<organism evidence="1 2">
    <name type="scientific">Setaria italica</name>
    <name type="common">Foxtail millet</name>
    <name type="synonym">Panicum italicum</name>
    <dbReference type="NCBI Taxonomy" id="4555"/>
    <lineage>
        <taxon>Eukaryota</taxon>
        <taxon>Viridiplantae</taxon>
        <taxon>Streptophyta</taxon>
        <taxon>Embryophyta</taxon>
        <taxon>Tracheophyta</taxon>
        <taxon>Spermatophyta</taxon>
        <taxon>Magnoliopsida</taxon>
        <taxon>Liliopsida</taxon>
        <taxon>Poales</taxon>
        <taxon>Poaceae</taxon>
        <taxon>PACMAD clade</taxon>
        <taxon>Panicoideae</taxon>
        <taxon>Panicodae</taxon>
        <taxon>Paniceae</taxon>
        <taxon>Cenchrinae</taxon>
        <taxon>Setaria</taxon>
    </lineage>
</organism>
<reference evidence="2" key="1">
    <citation type="journal article" date="2012" name="Nat. Biotechnol.">
        <title>Reference genome sequence of the model plant Setaria.</title>
        <authorList>
            <person name="Bennetzen J.L."/>
            <person name="Schmutz J."/>
            <person name="Wang H."/>
            <person name="Percifield R."/>
            <person name="Hawkins J."/>
            <person name="Pontaroli A.C."/>
            <person name="Estep M."/>
            <person name="Feng L."/>
            <person name="Vaughn J.N."/>
            <person name="Grimwood J."/>
            <person name="Jenkins J."/>
            <person name="Barry K."/>
            <person name="Lindquist E."/>
            <person name="Hellsten U."/>
            <person name="Deshpande S."/>
            <person name="Wang X."/>
            <person name="Wu X."/>
            <person name="Mitros T."/>
            <person name="Triplett J."/>
            <person name="Yang X."/>
            <person name="Ye C.Y."/>
            <person name="Mauro-Herrera M."/>
            <person name="Wang L."/>
            <person name="Li P."/>
            <person name="Sharma M."/>
            <person name="Sharma R."/>
            <person name="Ronald P.C."/>
            <person name="Panaud O."/>
            <person name="Kellogg E.A."/>
            <person name="Brutnell T.P."/>
            <person name="Doust A.N."/>
            <person name="Tuskan G.A."/>
            <person name="Rokhsar D."/>
            <person name="Devos K.M."/>
        </authorList>
    </citation>
    <scope>NUCLEOTIDE SEQUENCE [LARGE SCALE GENOMIC DNA]</scope>
    <source>
        <strain evidence="2">cv. Yugu1</strain>
    </source>
</reference>
<dbReference type="Gramene" id="KQL15926">
    <property type="protein sequence ID" value="KQL15926"/>
    <property type="gene ID" value="SETIT_025797mg"/>
</dbReference>
<name>K3ZGU5_SETIT</name>
<reference evidence="1" key="2">
    <citation type="submission" date="2018-08" db="UniProtKB">
        <authorList>
            <consortium name="EnsemblPlants"/>
        </authorList>
    </citation>
    <scope>IDENTIFICATION</scope>
    <source>
        <strain evidence="1">Yugu1</strain>
    </source>
</reference>
<evidence type="ECO:0000313" key="2">
    <source>
        <dbReference type="Proteomes" id="UP000004995"/>
    </source>
</evidence>
<dbReference type="AlphaFoldDB" id="K3ZGU5"/>
<evidence type="ECO:0000313" key="1">
    <source>
        <dbReference type="EnsemblPlants" id="KQL15926"/>
    </source>
</evidence>
<keyword evidence="2" id="KW-1185">Reference proteome</keyword>
<dbReference type="EnsemblPlants" id="KQL15926">
    <property type="protein sequence ID" value="KQL15926"/>
    <property type="gene ID" value="SETIT_025797mg"/>
</dbReference>
<dbReference type="HOGENOM" id="CLU_3109992_0_0_1"/>
<sequence>MYLALTACFRKGQRLSVVQRKCIRERDHWGEGGWRGEYVSVVERLLSFGRC</sequence>
<proteinExistence type="predicted"/>
<dbReference type="Proteomes" id="UP000004995">
    <property type="component" value="Unassembled WGS sequence"/>
</dbReference>
<accession>K3ZGU5</accession>
<dbReference type="EMBL" id="AGNK02001806">
    <property type="status" value="NOT_ANNOTATED_CDS"/>
    <property type="molecule type" value="Genomic_DNA"/>
</dbReference>
<dbReference type="InParanoid" id="K3ZGU5"/>
<protein>
    <submittedName>
        <fullName evidence="1">Uncharacterized protein</fullName>
    </submittedName>
</protein>